<feature type="transmembrane region" description="Helical" evidence="2">
    <location>
        <begin position="42"/>
        <end position="63"/>
    </location>
</feature>
<evidence type="ECO:0000256" key="1">
    <source>
        <dbReference type="SAM" id="MobiDB-lite"/>
    </source>
</evidence>
<dbReference type="HOGENOM" id="CLU_1365997_0_0_1"/>
<keyword evidence="2" id="KW-0472">Membrane</keyword>
<dbReference type="RefSeq" id="XP_040880124.1">
    <property type="nucleotide sequence ID" value="XM_041024626.1"/>
</dbReference>
<evidence type="ECO:0000256" key="2">
    <source>
        <dbReference type="SAM" id="Phobius"/>
    </source>
</evidence>
<keyword evidence="4" id="KW-1185">Reference proteome</keyword>
<reference evidence="3 4" key="1">
    <citation type="journal article" date="2014" name="BMC Genomics">
        <title>Genome sequencing of four Aureobasidium pullulans varieties: biotechnological potential, stress tolerance, and description of new species.</title>
        <authorList>
            <person name="Gostin Ar C."/>
            <person name="Ohm R.A."/>
            <person name="Kogej T."/>
            <person name="Sonjak S."/>
            <person name="Turk M."/>
            <person name="Zajc J."/>
            <person name="Zalar P."/>
            <person name="Grube M."/>
            <person name="Sun H."/>
            <person name="Han J."/>
            <person name="Sharma A."/>
            <person name="Chiniquy J."/>
            <person name="Ngan C.Y."/>
            <person name="Lipzen A."/>
            <person name="Barry K."/>
            <person name="Grigoriev I.V."/>
            <person name="Gunde-Cimerman N."/>
        </authorList>
    </citation>
    <scope>NUCLEOTIDE SEQUENCE [LARGE SCALE GENOMIC DNA]</scope>
    <source>
        <strain evidence="3 4">CBS 110374</strain>
    </source>
</reference>
<dbReference type="EMBL" id="KL584832">
    <property type="protein sequence ID" value="KEQ63101.1"/>
    <property type="molecule type" value="Genomic_DNA"/>
</dbReference>
<dbReference type="Proteomes" id="UP000030672">
    <property type="component" value="Unassembled WGS sequence"/>
</dbReference>
<protein>
    <submittedName>
        <fullName evidence="3">Uncharacterized protein</fullName>
    </submittedName>
</protein>
<evidence type="ECO:0000313" key="4">
    <source>
        <dbReference type="Proteomes" id="UP000030672"/>
    </source>
</evidence>
<gene>
    <name evidence="3" type="ORF">M437DRAFT_65706</name>
</gene>
<feature type="transmembrane region" description="Helical" evidence="2">
    <location>
        <begin position="12"/>
        <end position="33"/>
    </location>
</feature>
<keyword evidence="2" id="KW-1133">Transmembrane helix</keyword>
<keyword evidence="2" id="KW-0812">Transmembrane</keyword>
<name>A0A074WL46_AURM1</name>
<dbReference type="AlphaFoldDB" id="A0A074WL46"/>
<sequence length="200" mass="22957">MPNPHAITASESFNALLEDTLSCLAIAFMFCFINTLARTNVYAMYGCSLSLILASALGFMYTYDILAAKHSSWPIVFKVINLVAFTSIIAQEIWFMHKAYTQIFSKERLKCEELQLKTAKLLHQWVFNLEKQEEILSKWGHVLSEQGDNLSKWEEALTKQEEELKKRNEPATKAERPDLKGLEVGRQLVKRLEDLKEEAP</sequence>
<accession>A0A074WL46</accession>
<evidence type="ECO:0000313" key="3">
    <source>
        <dbReference type="EMBL" id="KEQ63101.1"/>
    </source>
</evidence>
<feature type="region of interest" description="Disordered" evidence="1">
    <location>
        <begin position="161"/>
        <end position="180"/>
    </location>
</feature>
<feature type="transmembrane region" description="Helical" evidence="2">
    <location>
        <begin position="75"/>
        <end position="96"/>
    </location>
</feature>
<dbReference type="GeneID" id="63917999"/>
<organism evidence="3 4">
    <name type="scientific">Aureobasidium melanogenum (strain CBS 110374)</name>
    <name type="common">Aureobasidium pullulans var. melanogenum</name>
    <dbReference type="NCBI Taxonomy" id="1043003"/>
    <lineage>
        <taxon>Eukaryota</taxon>
        <taxon>Fungi</taxon>
        <taxon>Dikarya</taxon>
        <taxon>Ascomycota</taxon>
        <taxon>Pezizomycotina</taxon>
        <taxon>Dothideomycetes</taxon>
        <taxon>Dothideomycetidae</taxon>
        <taxon>Dothideales</taxon>
        <taxon>Saccotheciaceae</taxon>
        <taxon>Aureobasidium</taxon>
    </lineage>
</organism>
<proteinExistence type="predicted"/>